<proteinExistence type="predicted"/>
<dbReference type="CDD" id="cd07731">
    <property type="entry name" value="ComA-like_MBL-fold"/>
    <property type="match status" value="1"/>
</dbReference>
<dbReference type="PANTHER" id="PTHR30619">
    <property type="entry name" value="DNA INTERNALIZATION/COMPETENCE PROTEIN COMEC/REC2"/>
    <property type="match status" value="1"/>
</dbReference>
<feature type="transmembrane region" description="Helical" evidence="6">
    <location>
        <begin position="441"/>
        <end position="460"/>
    </location>
</feature>
<dbReference type="InterPro" id="IPR035681">
    <property type="entry name" value="ComA-like_MBL"/>
</dbReference>
<dbReference type="RefSeq" id="WP_197231853.1">
    <property type="nucleotide sequence ID" value="NZ_SJPV01000019.1"/>
</dbReference>
<dbReference type="GO" id="GO:0005886">
    <property type="term" value="C:plasma membrane"/>
    <property type="evidence" value="ECO:0007669"/>
    <property type="project" value="UniProtKB-SubCell"/>
</dbReference>
<sequence length="843" mass="92247">MAAFSDVTTDQVDSGRVHDFWARHPLLLLALASAGGIAVDVALDVPFSMRLVAWILTSGIAVLAFANHRERIRRAGLVLGVTVLGGLSHAHRDHRYETAPLLEIAPKFAEPAILDGRIDRPIVIRRHPLGDLPQRKDQSEWQSILELDLTHCRRGQSFQPCQGRLLVVSNGRLEQLRPGDVVRVHGQLQKINGPTNPGEIDFRDVYRHRGIHARMDVDSKEQIVVIGESFDFDRPIATLAARSRELLLRHCGGSAGPLAVALVIGQREFVDSDTRDLLLVTGTAHLLSVSGLHLAIVIVLASWTATLLRFPLSLRIAWILFICGLYTAITGGRPPVMRAAVLVGMVMLSLWFRRPAQPINTLALAALILMFLNPKNLFHVGVQLSFLAVGTLFLCGRRSIASNRGAEAALENEQELDRLIRSSQPAYYRYGHWVASKLSKAVWYSGCVSAISMPLVWHQFHVVSFVGVVTNIVLSPFLFWCLAMGVATVVGGWILDPLAVLPGFLCAAGLSVMRGIIDVAAAIPAGHWWLPSPPVWWVVLFYVVMVGSLSLRHPKASWFRYAWIPLWGLIAWGLATTPSPLPDDSLEATFVDVGHGTCVVLRDSSDRVWLYDCGRLANSNGSSRDIDTTLWSMGVTGLDAIFLSHADTDHYNALPGILRRFQVDLIVSPPGILAEREIGLVAIRQAIQAHAVPIQEVAAGDRVTGFRSGVSVLHPPRFEIGGSDNAKSMVLQINHGGEVLILPGDLERPGTDVLIKQRRPPPGGVLMAPHHGSLTMDAKSILQWSRPAEVIVSGGKRARRPEVREMLGVLGSTVHVTADVGAIRVQLDERGTIRVNSWQDGGW</sequence>
<dbReference type="InterPro" id="IPR052159">
    <property type="entry name" value="Competence_DNA_uptake"/>
</dbReference>
<comment type="subcellular location">
    <subcellularLocation>
        <location evidence="1">Cell membrane</location>
        <topology evidence="1">Multi-pass membrane protein</topology>
    </subcellularLocation>
</comment>
<accession>A0A5C6D292</accession>
<organism evidence="8 9">
    <name type="scientific">Novipirellula artificiosorum</name>
    <dbReference type="NCBI Taxonomy" id="2528016"/>
    <lineage>
        <taxon>Bacteria</taxon>
        <taxon>Pseudomonadati</taxon>
        <taxon>Planctomycetota</taxon>
        <taxon>Planctomycetia</taxon>
        <taxon>Pirellulales</taxon>
        <taxon>Pirellulaceae</taxon>
        <taxon>Novipirellula</taxon>
    </lineage>
</organism>
<feature type="transmembrane region" description="Helical" evidence="6">
    <location>
        <begin position="535"/>
        <end position="551"/>
    </location>
</feature>
<dbReference type="Proteomes" id="UP000319143">
    <property type="component" value="Unassembled WGS sequence"/>
</dbReference>
<dbReference type="Pfam" id="PF13567">
    <property type="entry name" value="DUF4131"/>
    <property type="match status" value="1"/>
</dbReference>
<evidence type="ECO:0000256" key="6">
    <source>
        <dbReference type="SAM" id="Phobius"/>
    </source>
</evidence>
<keyword evidence="5 6" id="KW-0472">Membrane</keyword>
<keyword evidence="9" id="KW-1185">Reference proteome</keyword>
<dbReference type="Pfam" id="PF03772">
    <property type="entry name" value="Competence"/>
    <property type="match status" value="1"/>
</dbReference>
<evidence type="ECO:0000256" key="3">
    <source>
        <dbReference type="ARBA" id="ARBA00022692"/>
    </source>
</evidence>
<dbReference type="InterPro" id="IPR036866">
    <property type="entry name" value="RibonucZ/Hydroxyglut_hydro"/>
</dbReference>
<evidence type="ECO:0000256" key="4">
    <source>
        <dbReference type="ARBA" id="ARBA00022989"/>
    </source>
</evidence>
<feature type="transmembrane region" description="Helical" evidence="6">
    <location>
        <begin position="380"/>
        <end position="396"/>
    </location>
</feature>
<dbReference type="InterPro" id="IPR001279">
    <property type="entry name" value="Metallo-B-lactamas"/>
</dbReference>
<feature type="transmembrane region" description="Helical" evidence="6">
    <location>
        <begin position="49"/>
        <end position="66"/>
    </location>
</feature>
<feature type="transmembrane region" description="Helical" evidence="6">
    <location>
        <begin position="359"/>
        <end position="374"/>
    </location>
</feature>
<feature type="transmembrane region" description="Helical" evidence="6">
    <location>
        <begin position="277"/>
        <end position="300"/>
    </location>
</feature>
<dbReference type="PANTHER" id="PTHR30619:SF1">
    <property type="entry name" value="RECOMBINATION PROTEIN 2"/>
    <property type="match status" value="1"/>
</dbReference>
<keyword evidence="2" id="KW-1003">Cell membrane</keyword>
<dbReference type="SMART" id="SM00849">
    <property type="entry name" value="Lactamase_B"/>
    <property type="match status" value="1"/>
</dbReference>
<dbReference type="Gene3D" id="3.60.15.10">
    <property type="entry name" value="Ribonuclease Z/Hydroxyacylglutathione hydrolase-like"/>
    <property type="match status" value="1"/>
</dbReference>
<evidence type="ECO:0000256" key="1">
    <source>
        <dbReference type="ARBA" id="ARBA00004651"/>
    </source>
</evidence>
<protein>
    <submittedName>
        <fullName evidence="8">ComEC family competence protein</fullName>
    </submittedName>
</protein>
<feature type="transmembrane region" description="Helical" evidence="6">
    <location>
        <begin position="558"/>
        <end position="575"/>
    </location>
</feature>
<gene>
    <name evidence="8" type="ORF">Poly41_64190</name>
</gene>
<feature type="domain" description="Metallo-beta-lactamase" evidence="7">
    <location>
        <begin position="595"/>
        <end position="796"/>
    </location>
</feature>
<dbReference type="SUPFAM" id="SSF56281">
    <property type="entry name" value="Metallo-hydrolase/oxidoreductase"/>
    <property type="match status" value="1"/>
</dbReference>
<feature type="transmembrane region" description="Helical" evidence="6">
    <location>
        <begin position="472"/>
        <end position="495"/>
    </location>
</feature>
<evidence type="ECO:0000313" key="9">
    <source>
        <dbReference type="Proteomes" id="UP000319143"/>
    </source>
</evidence>
<dbReference type="EMBL" id="SJPV01000019">
    <property type="protein sequence ID" value="TWU30950.1"/>
    <property type="molecule type" value="Genomic_DNA"/>
</dbReference>
<feature type="transmembrane region" description="Helical" evidence="6">
    <location>
        <begin position="312"/>
        <end position="329"/>
    </location>
</feature>
<keyword evidence="3 6" id="KW-0812">Transmembrane</keyword>
<dbReference type="InterPro" id="IPR004477">
    <property type="entry name" value="ComEC_N"/>
</dbReference>
<evidence type="ECO:0000256" key="5">
    <source>
        <dbReference type="ARBA" id="ARBA00023136"/>
    </source>
</evidence>
<evidence type="ECO:0000259" key="7">
    <source>
        <dbReference type="SMART" id="SM00849"/>
    </source>
</evidence>
<comment type="caution">
    <text evidence="8">The sequence shown here is derived from an EMBL/GenBank/DDBJ whole genome shotgun (WGS) entry which is preliminary data.</text>
</comment>
<keyword evidence="4 6" id="KW-1133">Transmembrane helix</keyword>
<name>A0A5C6D292_9BACT</name>
<dbReference type="Pfam" id="PF00753">
    <property type="entry name" value="Lactamase_B"/>
    <property type="match status" value="1"/>
</dbReference>
<dbReference type="InterPro" id="IPR025405">
    <property type="entry name" value="DUF4131"/>
</dbReference>
<reference evidence="8 9" key="1">
    <citation type="submission" date="2019-02" db="EMBL/GenBank/DDBJ databases">
        <title>Deep-cultivation of Planctomycetes and their phenomic and genomic characterization uncovers novel biology.</title>
        <authorList>
            <person name="Wiegand S."/>
            <person name="Jogler M."/>
            <person name="Boedeker C."/>
            <person name="Pinto D."/>
            <person name="Vollmers J."/>
            <person name="Rivas-Marin E."/>
            <person name="Kohn T."/>
            <person name="Peeters S.H."/>
            <person name="Heuer A."/>
            <person name="Rast P."/>
            <person name="Oberbeckmann S."/>
            <person name="Bunk B."/>
            <person name="Jeske O."/>
            <person name="Meyerdierks A."/>
            <person name="Storesund J.E."/>
            <person name="Kallscheuer N."/>
            <person name="Luecker S."/>
            <person name="Lage O.M."/>
            <person name="Pohl T."/>
            <person name="Merkel B.J."/>
            <person name="Hornburger P."/>
            <person name="Mueller R.-W."/>
            <person name="Bruemmer F."/>
            <person name="Labrenz M."/>
            <person name="Spormann A.M."/>
            <person name="Op Den Camp H."/>
            <person name="Overmann J."/>
            <person name="Amann R."/>
            <person name="Jetten M.S.M."/>
            <person name="Mascher T."/>
            <person name="Medema M.H."/>
            <person name="Devos D.P."/>
            <person name="Kaster A.-K."/>
            <person name="Ovreas L."/>
            <person name="Rohde M."/>
            <person name="Galperin M.Y."/>
            <person name="Jogler C."/>
        </authorList>
    </citation>
    <scope>NUCLEOTIDE SEQUENCE [LARGE SCALE GENOMIC DNA]</scope>
    <source>
        <strain evidence="8 9">Poly41</strain>
    </source>
</reference>
<feature type="transmembrane region" description="Helical" evidence="6">
    <location>
        <begin position="26"/>
        <end position="43"/>
    </location>
</feature>
<dbReference type="NCBIfam" id="TIGR00360">
    <property type="entry name" value="ComEC_N-term"/>
    <property type="match status" value="1"/>
</dbReference>
<feature type="transmembrane region" description="Helical" evidence="6">
    <location>
        <begin position="502"/>
        <end position="523"/>
    </location>
</feature>
<evidence type="ECO:0000313" key="8">
    <source>
        <dbReference type="EMBL" id="TWU30950.1"/>
    </source>
</evidence>
<evidence type="ECO:0000256" key="2">
    <source>
        <dbReference type="ARBA" id="ARBA00022475"/>
    </source>
</evidence>
<dbReference type="AlphaFoldDB" id="A0A5C6D292"/>